<reference evidence="1 2" key="1">
    <citation type="journal article" date="2017" name="Nat. Commun.">
        <title>Genome assembly with in vitro proximity ligation data and whole-genome triplication in lettuce.</title>
        <authorList>
            <person name="Reyes-Chin-Wo S."/>
            <person name="Wang Z."/>
            <person name="Yang X."/>
            <person name="Kozik A."/>
            <person name="Arikit S."/>
            <person name="Song C."/>
            <person name="Xia L."/>
            <person name="Froenicke L."/>
            <person name="Lavelle D.O."/>
            <person name="Truco M.J."/>
            <person name="Xia R."/>
            <person name="Zhu S."/>
            <person name="Xu C."/>
            <person name="Xu H."/>
            <person name="Xu X."/>
            <person name="Cox K."/>
            <person name="Korf I."/>
            <person name="Meyers B.C."/>
            <person name="Michelmore R.W."/>
        </authorList>
    </citation>
    <scope>NUCLEOTIDE SEQUENCE [LARGE SCALE GENOMIC DNA]</scope>
    <source>
        <strain evidence="2">cv. Salinas</strain>
        <tissue evidence="1">Seedlings</tissue>
    </source>
</reference>
<evidence type="ECO:0008006" key="3">
    <source>
        <dbReference type="Google" id="ProtNLM"/>
    </source>
</evidence>
<evidence type="ECO:0000313" key="1">
    <source>
        <dbReference type="EMBL" id="KAJ0193627.1"/>
    </source>
</evidence>
<accession>A0A9R1UTE3</accession>
<keyword evidence="2" id="KW-1185">Reference proteome</keyword>
<gene>
    <name evidence="1" type="ORF">LSAT_V11C800425020</name>
</gene>
<dbReference type="SUPFAM" id="SSF56219">
    <property type="entry name" value="DNase I-like"/>
    <property type="match status" value="1"/>
</dbReference>
<dbReference type="Gene3D" id="3.60.10.10">
    <property type="entry name" value="Endonuclease/exonuclease/phosphatase"/>
    <property type="match status" value="1"/>
</dbReference>
<proteinExistence type="predicted"/>
<dbReference type="EMBL" id="NBSK02000008">
    <property type="protein sequence ID" value="KAJ0193627.1"/>
    <property type="molecule type" value="Genomic_DNA"/>
</dbReference>
<dbReference type="InterPro" id="IPR036691">
    <property type="entry name" value="Endo/exonu/phosph_ase_sf"/>
</dbReference>
<comment type="caution">
    <text evidence="1">The sequence shown here is derived from an EMBL/GenBank/DDBJ whole genome shotgun (WGS) entry which is preliminary data.</text>
</comment>
<name>A0A9R1UTE3_LACSA</name>
<sequence length="342" mass="38353">MNGMDLGQLETKLRDLWIDNFHVFISLVKFERGKAREHVVPLKSHSQEASVGFMDHSKGSFAIMVRGGPIQAKVIAPSLDLEGKVVNGFRVWFGLKFLGIPCCAWSDIAVSVVVGHWGDVCFLEDDIQASLSVKRVCIKTIKPNLIHDKLMVVVQGISYELPPDHFFPPKVVDAGNGLAVGVACPSAATIEASRVPFPTTIVVVSQPEWVHDRVFEGVDYVSLSQRLWFRRAYILRHEDDVVLSSLSLKNTSSSSHDGVWIAYNLECFMVNVYAPLDMVGKQQWWDRLSLFFRKHRGNFIIFGDFNIVRSANERFGSVFSNTYVENFNEFTDDIGAVDVPIG</sequence>
<evidence type="ECO:0000313" key="2">
    <source>
        <dbReference type="Proteomes" id="UP000235145"/>
    </source>
</evidence>
<dbReference type="Proteomes" id="UP000235145">
    <property type="component" value="Unassembled WGS sequence"/>
</dbReference>
<protein>
    <recommendedName>
        <fullName evidence="3">RNA-directed DNA polymerase, eukaryota</fullName>
    </recommendedName>
</protein>
<dbReference type="AlphaFoldDB" id="A0A9R1UTE3"/>
<organism evidence="1 2">
    <name type="scientific">Lactuca sativa</name>
    <name type="common">Garden lettuce</name>
    <dbReference type="NCBI Taxonomy" id="4236"/>
    <lineage>
        <taxon>Eukaryota</taxon>
        <taxon>Viridiplantae</taxon>
        <taxon>Streptophyta</taxon>
        <taxon>Embryophyta</taxon>
        <taxon>Tracheophyta</taxon>
        <taxon>Spermatophyta</taxon>
        <taxon>Magnoliopsida</taxon>
        <taxon>eudicotyledons</taxon>
        <taxon>Gunneridae</taxon>
        <taxon>Pentapetalae</taxon>
        <taxon>asterids</taxon>
        <taxon>campanulids</taxon>
        <taxon>Asterales</taxon>
        <taxon>Asteraceae</taxon>
        <taxon>Cichorioideae</taxon>
        <taxon>Cichorieae</taxon>
        <taxon>Lactucinae</taxon>
        <taxon>Lactuca</taxon>
    </lineage>
</organism>